<evidence type="ECO:0000256" key="8">
    <source>
        <dbReference type="RuleBase" id="RU003619"/>
    </source>
</evidence>
<evidence type="ECO:0000313" key="12">
    <source>
        <dbReference type="Proteomes" id="UP000240322"/>
    </source>
</evidence>
<keyword evidence="4 7" id="KW-0694">RNA-binding</keyword>
<evidence type="ECO:0000256" key="3">
    <source>
        <dbReference type="ARBA" id="ARBA00022730"/>
    </source>
</evidence>
<dbReference type="AlphaFoldDB" id="A0A2R6B1R3"/>
<dbReference type="EMBL" id="NEXE01000002">
    <property type="protein sequence ID" value="PSN92555.1"/>
    <property type="molecule type" value="Genomic_DNA"/>
</dbReference>
<protein>
    <recommendedName>
        <fullName evidence="7">Small ribosomal subunit protein uS7</fullName>
    </recommendedName>
</protein>
<dbReference type="InterPro" id="IPR023798">
    <property type="entry name" value="Ribosomal_uS7_dom"/>
</dbReference>
<name>A0A2R6B1R3_9ARCH</name>
<dbReference type="InterPro" id="IPR000235">
    <property type="entry name" value="Ribosomal_uS7"/>
</dbReference>
<dbReference type="InterPro" id="IPR005716">
    <property type="entry name" value="Ribosomal_uS7_euk/arc"/>
</dbReference>
<dbReference type="PIRSF" id="PIRSF002122">
    <property type="entry name" value="RPS7p_RPS7a_RPS5e_RPS7o"/>
    <property type="match status" value="1"/>
</dbReference>
<gene>
    <name evidence="7" type="primary">rps7</name>
    <name evidence="11" type="ORF">B9Q03_00600</name>
</gene>
<accession>A0A2R6B1R3</accession>
<proteinExistence type="inferred from homology"/>
<comment type="similarity">
    <text evidence="1 7 8">Belongs to the universal ribosomal protein uS7 family.</text>
</comment>
<keyword evidence="6 7" id="KW-0687">Ribonucleoprotein</keyword>
<dbReference type="InterPro" id="IPR036823">
    <property type="entry name" value="Ribosomal_uS7_dom_sf"/>
</dbReference>
<dbReference type="PROSITE" id="PS00052">
    <property type="entry name" value="RIBOSOMAL_S7"/>
    <property type="match status" value="1"/>
</dbReference>
<comment type="subunit">
    <text evidence="2 7 9">Part of the 30S ribosomal subunit.</text>
</comment>
<evidence type="ECO:0000256" key="7">
    <source>
        <dbReference type="HAMAP-Rule" id="MF_00480"/>
    </source>
</evidence>
<evidence type="ECO:0000259" key="10">
    <source>
        <dbReference type="Pfam" id="PF00177"/>
    </source>
</evidence>
<dbReference type="CDD" id="cd14867">
    <property type="entry name" value="uS7_Eukaryote"/>
    <property type="match status" value="1"/>
</dbReference>
<dbReference type="GO" id="GO:0006412">
    <property type="term" value="P:translation"/>
    <property type="evidence" value="ECO:0007669"/>
    <property type="project" value="UniProtKB-UniRule"/>
</dbReference>
<evidence type="ECO:0000256" key="6">
    <source>
        <dbReference type="ARBA" id="ARBA00023274"/>
    </source>
</evidence>
<dbReference type="GO" id="GO:0015935">
    <property type="term" value="C:small ribosomal subunit"/>
    <property type="evidence" value="ECO:0007669"/>
    <property type="project" value="UniProtKB-UniRule"/>
</dbReference>
<dbReference type="InterPro" id="IPR026018">
    <property type="entry name" value="Ribosomal_uS7_arc"/>
</dbReference>
<dbReference type="PANTHER" id="PTHR11205">
    <property type="entry name" value="RIBOSOMAL PROTEIN S7"/>
    <property type="match status" value="1"/>
</dbReference>
<evidence type="ECO:0000256" key="4">
    <source>
        <dbReference type="ARBA" id="ARBA00022884"/>
    </source>
</evidence>
<organism evidence="11 12">
    <name type="scientific">Candidatus Marsarchaeota G2 archaeon OSP_D</name>
    <dbReference type="NCBI Taxonomy" id="1978157"/>
    <lineage>
        <taxon>Archaea</taxon>
        <taxon>Candidatus Marsarchaeota</taxon>
        <taxon>Candidatus Marsarchaeota group 2</taxon>
    </lineage>
</organism>
<dbReference type="GO" id="GO:0003735">
    <property type="term" value="F:structural constituent of ribosome"/>
    <property type="evidence" value="ECO:0007669"/>
    <property type="project" value="UniProtKB-UniRule"/>
</dbReference>
<evidence type="ECO:0000256" key="9">
    <source>
        <dbReference type="RuleBase" id="RU003621"/>
    </source>
</evidence>
<dbReference type="SUPFAM" id="SSF47973">
    <property type="entry name" value="Ribosomal protein S7"/>
    <property type="match status" value="1"/>
</dbReference>
<dbReference type="NCBIfam" id="NF003106">
    <property type="entry name" value="PRK04027.1"/>
    <property type="match status" value="1"/>
</dbReference>
<reference evidence="11 12" key="1">
    <citation type="submission" date="2017-04" db="EMBL/GenBank/DDBJ databases">
        <title>Novel microbial lineages endemic to geothermal iron-oxide mats fill important gaps in the evolutionary history of Archaea.</title>
        <authorList>
            <person name="Jay Z.J."/>
            <person name="Beam J.P."/>
            <person name="Dlakic M."/>
            <person name="Rusch D.B."/>
            <person name="Kozubal M.A."/>
            <person name="Inskeep W.P."/>
        </authorList>
    </citation>
    <scope>NUCLEOTIDE SEQUENCE [LARGE SCALE GENOMIC DNA]</scope>
    <source>
        <strain evidence="11">OSP_D</strain>
    </source>
</reference>
<evidence type="ECO:0000256" key="2">
    <source>
        <dbReference type="ARBA" id="ARBA00011458"/>
    </source>
</evidence>
<dbReference type="InterPro" id="IPR020606">
    <property type="entry name" value="Ribosomal_uS7_CS"/>
</dbReference>
<evidence type="ECO:0000313" key="11">
    <source>
        <dbReference type="EMBL" id="PSN92555.1"/>
    </source>
</evidence>
<dbReference type="NCBIfam" id="TIGR01028">
    <property type="entry name" value="uS7_euk_arch"/>
    <property type="match status" value="1"/>
</dbReference>
<keyword evidence="3 7" id="KW-0699">rRNA-binding</keyword>
<dbReference type="Proteomes" id="UP000240322">
    <property type="component" value="Unassembled WGS sequence"/>
</dbReference>
<dbReference type="Pfam" id="PF00177">
    <property type="entry name" value="Ribosomal_S7"/>
    <property type="match status" value="1"/>
</dbReference>
<comment type="caution">
    <text evidence="11">The sequence shown here is derived from an EMBL/GenBank/DDBJ whole genome shotgun (WGS) entry which is preliminary data.</text>
</comment>
<dbReference type="HAMAP" id="MF_00480_A">
    <property type="entry name" value="Ribosomal_uS7_A"/>
    <property type="match status" value="1"/>
</dbReference>
<keyword evidence="5 7" id="KW-0689">Ribosomal protein</keyword>
<evidence type="ECO:0000256" key="1">
    <source>
        <dbReference type="ARBA" id="ARBA00007151"/>
    </source>
</evidence>
<dbReference type="GO" id="GO:0019843">
    <property type="term" value="F:rRNA binding"/>
    <property type="evidence" value="ECO:0007669"/>
    <property type="project" value="UniProtKB-UniRule"/>
</dbReference>
<feature type="domain" description="Small ribosomal subunit protein uS7" evidence="10">
    <location>
        <begin position="22"/>
        <end position="187"/>
    </location>
</feature>
<sequence length="187" mass="20949">MIPKLFGKWDFSEVSVRDPGLKRYICLRPKIFPYSAGRHEAKPFGKSYVLIVERLANMLMRPGRQGGKKTRAINIVRQSFEIIHAKTGQNPIQVLVQAIEHSAPREETTRVAYGGIVYRVSVDVSPSRRVDLALRFLAEGARTRNKNSSKPIEESLAEELLAAASGDSRSYAVGKRDEIERIALASR</sequence>
<evidence type="ECO:0000256" key="5">
    <source>
        <dbReference type="ARBA" id="ARBA00022980"/>
    </source>
</evidence>
<comment type="function">
    <text evidence="7 9">One of the primary rRNA binding proteins, it binds directly to 16S rRNA where it nucleates assembly of the head domain of the 30S subunit. Is located at the subunit interface close to the decoding center.</text>
</comment>
<dbReference type="Gene3D" id="1.10.455.10">
    <property type="entry name" value="Ribosomal protein S7 domain"/>
    <property type="match status" value="1"/>
</dbReference>